<name>A0A8S5RSM3_9CAUD</name>
<accession>A0A8S5RSM3</accession>
<protein>
    <submittedName>
        <fullName evidence="1">Uncharacterized protein</fullName>
    </submittedName>
</protein>
<organism evidence="1">
    <name type="scientific">Myoviridae sp. ct5xZ3</name>
    <dbReference type="NCBI Taxonomy" id="2827601"/>
    <lineage>
        <taxon>Viruses</taxon>
        <taxon>Duplodnaviria</taxon>
        <taxon>Heunggongvirae</taxon>
        <taxon>Uroviricota</taxon>
        <taxon>Caudoviricetes</taxon>
    </lineage>
</organism>
<evidence type="ECO:0000313" key="1">
    <source>
        <dbReference type="EMBL" id="DAE92164.1"/>
    </source>
</evidence>
<reference evidence="1" key="1">
    <citation type="journal article" date="2021" name="Proc. Natl. Acad. Sci. U.S.A.">
        <title>A Catalog of Tens of Thousands of Viruses from Human Metagenomes Reveals Hidden Associations with Chronic Diseases.</title>
        <authorList>
            <person name="Tisza M.J."/>
            <person name="Buck C.B."/>
        </authorList>
    </citation>
    <scope>NUCLEOTIDE SEQUENCE</scope>
    <source>
        <strain evidence="1">Ct5xZ3</strain>
    </source>
</reference>
<dbReference type="EMBL" id="BK057794">
    <property type="protein sequence ID" value="DAE92164.1"/>
    <property type="molecule type" value="Genomic_DNA"/>
</dbReference>
<proteinExistence type="predicted"/>
<sequence>MDAAKLKEILKNEYGINSEEEFNAAVSKSAKIDIGIFTMPLHERSNDDKEKKAKISA</sequence>